<evidence type="ECO:0000256" key="1">
    <source>
        <dbReference type="ARBA" id="ARBA00004429"/>
    </source>
</evidence>
<dbReference type="PANTHER" id="PTHR30614">
    <property type="entry name" value="MEMBRANE COMPONENT OF AMINO ACID ABC TRANSPORTER"/>
    <property type="match status" value="1"/>
</dbReference>
<feature type="transmembrane region" description="Helical" evidence="9">
    <location>
        <begin position="91"/>
        <end position="110"/>
    </location>
</feature>
<accession>A0A7W6MP97</accession>
<feature type="transmembrane region" description="Helical" evidence="9">
    <location>
        <begin position="193"/>
        <end position="215"/>
    </location>
</feature>
<reference evidence="11 12" key="1">
    <citation type="submission" date="2020-08" db="EMBL/GenBank/DDBJ databases">
        <title>Genomic Encyclopedia of Type Strains, Phase IV (KMG-IV): sequencing the most valuable type-strain genomes for metagenomic binning, comparative biology and taxonomic classification.</title>
        <authorList>
            <person name="Goeker M."/>
        </authorList>
    </citation>
    <scope>NUCLEOTIDE SEQUENCE [LARGE SCALE GENOMIC DNA]</scope>
    <source>
        <strain evidence="11 12">DSM 103570</strain>
    </source>
</reference>
<dbReference type="InterPro" id="IPR035906">
    <property type="entry name" value="MetI-like_sf"/>
</dbReference>
<dbReference type="RefSeq" id="WP_183207272.1">
    <property type="nucleotide sequence ID" value="NZ_JAAAMM010000002.1"/>
</dbReference>
<evidence type="ECO:0000256" key="6">
    <source>
        <dbReference type="ARBA" id="ARBA00022970"/>
    </source>
</evidence>
<keyword evidence="8 9" id="KW-0472">Membrane</keyword>
<keyword evidence="4" id="KW-1003">Cell membrane</keyword>
<evidence type="ECO:0000256" key="4">
    <source>
        <dbReference type="ARBA" id="ARBA00022475"/>
    </source>
</evidence>
<comment type="caution">
    <text evidence="11">The sequence shown here is derived from an EMBL/GenBank/DDBJ whole genome shotgun (WGS) entry which is preliminary data.</text>
</comment>
<comment type="similarity">
    <text evidence="2">Belongs to the binding-protein-dependent transport system permease family. HisMQ subfamily.</text>
</comment>
<dbReference type="InterPro" id="IPR010065">
    <property type="entry name" value="AA_ABC_transptr_permease_3TM"/>
</dbReference>
<dbReference type="PANTHER" id="PTHR30614:SF0">
    <property type="entry name" value="L-CYSTINE TRANSPORT SYSTEM PERMEASE PROTEIN TCYL"/>
    <property type="match status" value="1"/>
</dbReference>
<dbReference type="CDD" id="cd06261">
    <property type="entry name" value="TM_PBP2"/>
    <property type="match status" value="1"/>
</dbReference>
<evidence type="ECO:0000259" key="10">
    <source>
        <dbReference type="PROSITE" id="PS50928"/>
    </source>
</evidence>
<dbReference type="EMBL" id="JACIEM010000002">
    <property type="protein sequence ID" value="MBB4002718.1"/>
    <property type="molecule type" value="Genomic_DNA"/>
</dbReference>
<dbReference type="NCBIfam" id="TIGR01726">
    <property type="entry name" value="HEQRo_perm_3TM"/>
    <property type="match status" value="1"/>
</dbReference>
<evidence type="ECO:0000256" key="5">
    <source>
        <dbReference type="ARBA" id="ARBA00022692"/>
    </source>
</evidence>
<dbReference type="Gene3D" id="1.10.3720.10">
    <property type="entry name" value="MetI-like"/>
    <property type="match status" value="1"/>
</dbReference>
<evidence type="ECO:0000313" key="11">
    <source>
        <dbReference type="EMBL" id="MBB4002718.1"/>
    </source>
</evidence>
<evidence type="ECO:0000256" key="8">
    <source>
        <dbReference type="ARBA" id="ARBA00023136"/>
    </source>
</evidence>
<dbReference type="AlphaFoldDB" id="A0A7W6MP97"/>
<organism evidence="11 12">
    <name type="scientific">Aurantimonas endophytica</name>
    <dbReference type="NCBI Taxonomy" id="1522175"/>
    <lineage>
        <taxon>Bacteria</taxon>
        <taxon>Pseudomonadati</taxon>
        <taxon>Pseudomonadota</taxon>
        <taxon>Alphaproteobacteria</taxon>
        <taxon>Hyphomicrobiales</taxon>
        <taxon>Aurantimonadaceae</taxon>
        <taxon>Aurantimonas</taxon>
    </lineage>
</organism>
<dbReference type="PROSITE" id="PS50928">
    <property type="entry name" value="ABC_TM1"/>
    <property type="match status" value="1"/>
</dbReference>
<dbReference type="GO" id="GO:0006865">
    <property type="term" value="P:amino acid transport"/>
    <property type="evidence" value="ECO:0007669"/>
    <property type="project" value="UniProtKB-KW"/>
</dbReference>
<evidence type="ECO:0000313" key="12">
    <source>
        <dbReference type="Proteomes" id="UP000588647"/>
    </source>
</evidence>
<proteinExistence type="inferred from homology"/>
<dbReference type="InterPro" id="IPR014341">
    <property type="entry name" value="Ectoine_EhuD"/>
</dbReference>
<evidence type="ECO:0000256" key="7">
    <source>
        <dbReference type="ARBA" id="ARBA00022989"/>
    </source>
</evidence>
<keyword evidence="7 9" id="KW-1133">Transmembrane helix</keyword>
<dbReference type="InterPro" id="IPR000515">
    <property type="entry name" value="MetI-like"/>
</dbReference>
<name>A0A7W6MP97_9HYPH</name>
<feature type="domain" description="ABC transmembrane type-1" evidence="10">
    <location>
        <begin position="27"/>
        <end position="216"/>
    </location>
</feature>
<keyword evidence="12" id="KW-1185">Reference proteome</keyword>
<feature type="transmembrane region" description="Helical" evidence="9">
    <location>
        <begin position="35"/>
        <end position="54"/>
    </location>
</feature>
<evidence type="ECO:0000256" key="2">
    <source>
        <dbReference type="ARBA" id="ARBA00010072"/>
    </source>
</evidence>
<dbReference type="Proteomes" id="UP000588647">
    <property type="component" value="Unassembled WGS sequence"/>
</dbReference>
<comment type="subcellular location">
    <subcellularLocation>
        <location evidence="1">Cell inner membrane</location>
        <topology evidence="1">Multi-pass membrane protein</topology>
    </subcellularLocation>
    <subcellularLocation>
        <location evidence="9">Cell membrane</location>
        <topology evidence="9">Multi-pass membrane protein</topology>
    </subcellularLocation>
</comment>
<feature type="transmembrane region" description="Helical" evidence="9">
    <location>
        <begin position="12"/>
        <end position="29"/>
    </location>
</feature>
<sequence>MLFGYEWDTSSSLAFAVSILPILLWGMVVTLQATALGFVIALVLGLVLAVLKAAPTRLISWPAKAIAEFLRDTPLLVQLFFLYYVLPEFGIVLPAFMTGALALGLQYSAYISEVYRGGLEAVDRGQHEASRALNMAAGRSFTRIVLPQAIPRIIPALGNYLVSMMKDVPILSVVTVLEMLNVAKIIGDRTFNYLIPLSMVGGLYLILTLVAAAGVRALDMNLPKRGLPLR</sequence>
<keyword evidence="3 9" id="KW-0813">Transport</keyword>
<gene>
    <name evidence="11" type="ORF">GGR03_001793</name>
</gene>
<dbReference type="GO" id="GO:0022857">
    <property type="term" value="F:transmembrane transporter activity"/>
    <property type="evidence" value="ECO:0007669"/>
    <property type="project" value="InterPro"/>
</dbReference>
<protein>
    <submittedName>
        <fullName evidence="11">Polar amino acid transport system permease protein</fullName>
    </submittedName>
</protein>
<dbReference type="Pfam" id="PF00528">
    <property type="entry name" value="BPD_transp_1"/>
    <property type="match status" value="1"/>
</dbReference>
<dbReference type="SUPFAM" id="SSF161098">
    <property type="entry name" value="MetI-like"/>
    <property type="match status" value="1"/>
</dbReference>
<evidence type="ECO:0000256" key="9">
    <source>
        <dbReference type="RuleBase" id="RU363032"/>
    </source>
</evidence>
<dbReference type="GO" id="GO:0043190">
    <property type="term" value="C:ATP-binding cassette (ABC) transporter complex"/>
    <property type="evidence" value="ECO:0007669"/>
    <property type="project" value="InterPro"/>
</dbReference>
<keyword evidence="5 9" id="KW-0812">Transmembrane</keyword>
<dbReference type="InterPro" id="IPR043429">
    <property type="entry name" value="ArtM/GltK/GlnP/TcyL/YhdX-like"/>
</dbReference>
<evidence type="ECO:0000256" key="3">
    <source>
        <dbReference type="ARBA" id="ARBA00022448"/>
    </source>
</evidence>
<keyword evidence="6" id="KW-0029">Amino-acid transport</keyword>
<dbReference type="NCBIfam" id="TIGR03003">
    <property type="entry name" value="ectoine_ehuD"/>
    <property type="match status" value="1"/>
</dbReference>